<dbReference type="GO" id="GO:0070967">
    <property type="term" value="F:coenzyme F420 binding"/>
    <property type="evidence" value="ECO:0007669"/>
    <property type="project" value="TreeGrafter"/>
</dbReference>
<dbReference type="SUPFAM" id="SSF50475">
    <property type="entry name" value="FMN-binding split barrel"/>
    <property type="match status" value="1"/>
</dbReference>
<sequence>MTDLDRLSGEKFVLLTTFRRDGRPVPTPVWVVPRPGGLAVWTAPGSGKVKRVRNNGHVTLAPCTARGTVTGPEVPAQARIAERAAVPGVLPGLRRKYGLLGRVLIRVSLLRHGIAGSAVILLTPTER</sequence>
<evidence type="ECO:0000259" key="2">
    <source>
        <dbReference type="Pfam" id="PF01243"/>
    </source>
</evidence>
<dbReference type="EMBL" id="BOQP01000004">
    <property type="protein sequence ID" value="GIM68034.1"/>
    <property type="molecule type" value="Genomic_DNA"/>
</dbReference>
<dbReference type="AlphaFoldDB" id="A0A919VLR6"/>
<proteinExistence type="predicted"/>
<dbReference type="GO" id="GO:0005829">
    <property type="term" value="C:cytosol"/>
    <property type="evidence" value="ECO:0007669"/>
    <property type="project" value="TreeGrafter"/>
</dbReference>
<protein>
    <submittedName>
        <fullName evidence="3">PPOX class F420-dependent oxidoreductase</fullName>
    </submittedName>
</protein>
<keyword evidence="4" id="KW-1185">Reference proteome</keyword>
<dbReference type="InterPro" id="IPR011576">
    <property type="entry name" value="Pyridox_Oxase_N"/>
</dbReference>
<keyword evidence="1" id="KW-0560">Oxidoreductase</keyword>
<evidence type="ECO:0000313" key="4">
    <source>
        <dbReference type="Proteomes" id="UP000680865"/>
    </source>
</evidence>
<name>A0A919VLR6_9ACTN</name>
<dbReference type="InterPro" id="IPR052019">
    <property type="entry name" value="F420H2_bilvrd_red/Heme_oxyg"/>
</dbReference>
<organism evidence="3 4">
    <name type="scientific">Winogradskya consettensis</name>
    <dbReference type="NCBI Taxonomy" id="113560"/>
    <lineage>
        <taxon>Bacteria</taxon>
        <taxon>Bacillati</taxon>
        <taxon>Actinomycetota</taxon>
        <taxon>Actinomycetes</taxon>
        <taxon>Micromonosporales</taxon>
        <taxon>Micromonosporaceae</taxon>
        <taxon>Winogradskya</taxon>
    </lineage>
</organism>
<dbReference type="InterPro" id="IPR019965">
    <property type="entry name" value="PPOX_F420-dep_Rv2061_put"/>
</dbReference>
<dbReference type="Proteomes" id="UP000680865">
    <property type="component" value="Unassembled WGS sequence"/>
</dbReference>
<reference evidence="3" key="1">
    <citation type="submission" date="2021-03" db="EMBL/GenBank/DDBJ databases">
        <title>Whole genome shotgun sequence of Actinoplanes consettensis NBRC 14913.</title>
        <authorList>
            <person name="Komaki H."/>
            <person name="Tamura T."/>
        </authorList>
    </citation>
    <scope>NUCLEOTIDE SEQUENCE</scope>
    <source>
        <strain evidence="3">NBRC 14913</strain>
    </source>
</reference>
<dbReference type="Gene3D" id="2.30.110.10">
    <property type="entry name" value="Electron Transport, Fmn-binding Protein, Chain A"/>
    <property type="match status" value="1"/>
</dbReference>
<dbReference type="NCBIfam" id="TIGR03666">
    <property type="entry name" value="Rv2061_F420"/>
    <property type="match status" value="1"/>
</dbReference>
<feature type="domain" description="Pyridoxamine 5'-phosphate oxidase N-terminal" evidence="2">
    <location>
        <begin position="7"/>
        <end position="79"/>
    </location>
</feature>
<dbReference type="RefSeq" id="WP_212995877.1">
    <property type="nucleotide sequence ID" value="NZ_BAAATW010000002.1"/>
</dbReference>
<dbReference type="InterPro" id="IPR012349">
    <property type="entry name" value="Split_barrel_FMN-bd"/>
</dbReference>
<dbReference type="PANTHER" id="PTHR35176">
    <property type="entry name" value="HEME OXYGENASE HI_0854-RELATED"/>
    <property type="match status" value="1"/>
</dbReference>
<comment type="caution">
    <text evidence="3">The sequence shown here is derived from an EMBL/GenBank/DDBJ whole genome shotgun (WGS) entry which is preliminary data.</text>
</comment>
<dbReference type="Pfam" id="PF01243">
    <property type="entry name" value="PNPOx_N"/>
    <property type="match status" value="1"/>
</dbReference>
<dbReference type="GO" id="GO:0016627">
    <property type="term" value="F:oxidoreductase activity, acting on the CH-CH group of donors"/>
    <property type="evidence" value="ECO:0007669"/>
    <property type="project" value="TreeGrafter"/>
</dbReference>
<evidence type="ECO:0000256" key="1">
    <source>
        <dbReference type="ARBA" id="ARBA00023002"/>
    </source>
</evidence>
<evidence type="ECO:0000313" key="3">
    <source>
        <dbReference type="EMBL" id="GIM68034.1"/>
    </source>
</evidence>
<dbReference type="PANTHER" id="PTHR35176:SF11">
    <property type="entry name" value="PYRIDOXAMINE 5'-PHOSPHATE OXIDASE FAMILY PROTEIN"/>
    <property type="match status" value="1"/>
</dbReference>
<accession>A0A919VLR6</accession>
<gene>
    <name evidence="3" type="ORF">Aco04nite_08940</name>
</gene>